<sequence>MGQISNMGRSSQFLIPNSALTFPCINFPIVWDREDDEFASVPHSSLQWEAYESLSLLVSSHASGFMLPLSLSPSLSLSPICFPSSSSPLKDVQALTEYGATKEDEVDILEATLVLEDS</sequence>
<dbReference type="AlphaFoldDB" id="A0AAV3Q5C0"/>
<evidence type="ECO:0000313" key="2">
    <source>
        <dbReference type="Proteomes" id="UP001454036"/>
    </source>
</evidence>
<keyword evidence="2" id="KW-1185">Reference proteome</keyword>
<proteinExistence type="predicted"/>
<organism evidence="1 2">
    <name type="scientific">Lithospermum erythrorhizon</name>
    <name type="common">Purple gromwell</name>
    <name type="synonym">Lithospermum officinale var. erythrorhizon</name>
    <dbReference type="NCBI Taxonomy" id="34254"/>
    <lineage>
        <taxon>Eukaryota</taxon>
        <taxon>Viridiplantae</taxon>
        <taxon>Streptophyta</taxon>
        <taxon>Embryophyta</taxon>
        <taxon>Tracheophyta</taxon>
        <taxon>Spermatophyta</taxon>
        <taxon>Magnoliopsida</taxon>
        <taxon>eudicotyledons</taxon>
        <taxon>Gunneridae</taxon>
        <taxon>Pentapetalae</taxon>
        <taxon>asterids</taxon>
        <taxon>lamiids</taxon>
        <taxon>Boraginales</taxon>
        <taxon>Boraginaceae</taxon>
        <taxon>Boraginoideae</taxon>
        <taxon>Lithospermeae</taxon>
        <taxon>Lithospermum</taxon>
    </lineage>
</organism>
<name>A0AAV3Q5C0_LITER</name>
<dbReference type="EMBL" id="BAABME010003567">
    <property type="protein sequence ID" value="GAA0159289.1"/>
    <property type="molecule type" value="Genomic_DNA"/>
</dbReference>
<comment type="caution">
    <text evidence="1">The sequence shown here is derived from an EMBL/GenBank/DDBJ whole genome shotgun (WGS) entry which is preliminary data.</text>
</comment>
<protein>
    <submittedName>
        <fullName evidence="1">Uncharacterized protein</fullName>
    </submittedName>
</protein>
<accession>A0AAV3Q5C0</accession>
<evidence type="ECO:0000313" key="1">
    <source>
        <dbReference type="EMBL" id="GAA0159289.1"/>
    </source>
</evidence>
<dbReference type="Proteomes" id="UP001454036">
    <property type="component" value="Unassembled WGS sequence"/>
</dbReference>
<reference evidence="1 2" key="1">
    <citation type="submission" date="2024-01" db="EMBL/GenBank/DDBJ databases">
        <title>The complete chloroplast genome sequence of Lithospermum erythrorhizon: insights into the phylogenetic relationship among Boraginaceae species and the maternal lineages of purple gromwells.</title>
        <authorList>
            <person name="Okada T."/>
            <person name="Watanabe K."/>
        </authorList>
    </citation>
    <scope>NUCLEOTIDE SEQUENCE [LARGE SCALE GENOMIC DNA]</scope>
</reference>
<gene>
    <name evidence="1" type="ORF">LIER_16103</name>
</gene>